<evidence type="ECO:0000313" key="2">
    <source>
        <dbReference type="Proteomes" id="UP001497444"/>
    </source>
</evidence>
<gene>
    <name evidence="1" type="ORF">CSSPJE1EN1_LOCUS7510</name>
</gene>
<protein>
    <submittedName>
        <fullName evidence="1">Uncharacterized protein</fullName>
    </submittedName>
</protein>
<proteinExistence type="predicted"/>
<dbReference type="InterPro" id="IPR006502">
    <property type="entry name" value="PDDEXK-like"/>
</dbReference>
<dbReference type="EMBL" id="OZ020109">
    <property type="protein sequence ID" value="CAK9262032.1"/>
    <property type="molecule type" value="Genomic_DNA"/>
</dbReference>
<sequence length="96" mass="10906">MSAASDYEYRDITMESVDAAGESGRGRRRRILVDTDFRAQFEIPPLRQQYTLLVQLFPTAFVGGSQAVAEHFDCHVQGYQMLIEEERVGFATIEES</sequence>
<organism evidence="1 2">
    <name type="scientific">Sphagnum jensenii</name>
    <dbReference type="NCBI Taxonomy" id="128206"/>
    <lineage>
        <taxon>Eukaryota</taxon>
        <taxon>Viridiplantae</taxon>
        <taxon>Streptophyta</taxon>
        <taxon>Embryophyta</taxon>
        <taxon>Bryophyta</taxon>
        <taxon>Sphagnophytina</taxon>
        <taxon>Sphagnopsida</taxon>
        <taxon>Sphagnales</taxon>
        <taxon>Sphagnaceae</taxon>
        <taxon>Sphagnum</taxon>
    </lineage>
</organism>
<dbReference type="Proteomes" id="UP001497444">
    <property type="component" value="Chromosome 14"/>
</dbReference>
<accession>A0ABP0W921</accession>
<evidence type="ECO:0000313" key="1">
    <source>
        <dbReference type="EMBL" id="CAK9262032.1"/>
    </source>
</evidence>
<name>A0ABP0W921_9BRYO</name>
<reference evidence="1" key="1">
    <citation type="submission" date="2024-02" db="EMBL/GenBank/DDBJ databases">
        <authorList>
            <consortium name="ELIXIR-Norway"/>
            <consortium name="Elixir Norway"/>
        </authorList>
    </citation>
    <scope>NUCLEOTIDE SEQUENCE</scope>
</reference>
<keyword evidence="2" id="KW-1185">Reference proteome</keyword>
<dbReference type="Pfam" id="PF04720">
    <property type="entry name" value="PDDEXK_6"/>
    <property type="match status" value="1"/>
</dbReference>